<dbReference type="RefSeq" id="XP_062875878.1">
    <property type="nucleotide sequence ID" value="XM_063019808.1"/>
</dbReference>
<organism evidence="2 3">
    <name type="scientific">Australozyma saopauloensis</name>
    <dbReference type="NCBI Taxonomy" id="291208"/>
    <lineage>
        <taxon>Eukaryota</taxon>
        <taxon>Fungi</taxon>
        <taxon>Dikarya</taxon>
        <taxon>Ascomycota</taxon>
        <taxon>Saccharomycotina</taxon>
        <taxon>Pichiomycetes</taxon>
        <taxon>Metschnikowiaceae</taxon>
        <taxon>Australozyma</taxon>
    </lineage>
</organism>
<proteinExistence type="predicted"/>
<evidence type="ECO:0000256" key="1">
    <source>
        <dbReference type="SAM" id="MobiDB-lite"/>
    </source>
</evidence>
<dbReference type="EMBL" id="CP138894">
    <property type="protein sequence ID" value="WPK23492.1"/>
    <property type="molecule type" value="Genomic_DNA"/>
</dbReference>
<name>A0AAX4H4K3_9ASCO</name>
<evidence type="ECO:0000313" key="3">
    <source>
        <dbReference type="Proteomes" id="UP001338582"/>
    </source>
</evidence>
<dbReference type="Proteomes" id="UP001338582">
    <property type="component" value="Chromosome 1"/>
</dbReference>
<evidence type="ECO:0000313" key="2">
    <source>
        <dbReference type="EMBL" id="WPK23492.1"/>
    </source>
</evidence>
<dbReference type="KEGG" id="asau:88171801"/>
<keyword evidence="3" id="KW-1185">Reference proteome</keyword>
<protein>
    <submittedName>
        <fullName evidence="2">Uncharacterized protein</fullName>
    </submittedName>
</protein>
<dbReference type="AlphaFoldDB" id="A0AAX4H4K3"/>
<sequence length="287" mass="32169">MHKLEKHFQGKCQIDSFIKFEGRKTSFSVPLSTSNLILLLSDIYNRMGNKVSKPARKLAGSATGLKPLSPVSRERVQLPSAELKARQEHGFVPTEEVPKHNGDAPVPTEINGTSREFATEKIPEGKDGMDPQADQKYIDLITNLGRQIHSKNVRNDGPQANVIALKQLLNRKRLHAAGQSEAQAHKDSVGGDRTVINPKTLTAIIDAMNDPRGRNEDVLKDFQLQKNFLSGLERFKVAHNVVMIEEHAGEDQIGPIKGRRQTKQKEHDVDQTEENSERVKELKKRLE</sequence>
<accession>A0AAX4H4K3</accession>
<reference evidence="2 3" key="1">
    <citation type="submission" date="2023-10" db="EMBL/GenBank/DDBJ databases">
        <title>Draft Genome Sequence of Candida saopaulonensis from a very Premature Infant with Sepsis.</title>
        <authorList>
            <person name="Ning Y."/>
            <person name="Dai R."/>
            <person name="Xiao M."/>
            <person name="Xu Y."/>
            <person name="Yan Q."/>
            <person name="Zhang L."/>
        </authorList>
    </citation>
    <scope>NUCLEOTIDE SEQUENCE [LARGE SCALE GENOMIC DNA]</scope>
    <source>
        <strain evidence="2 3">19XY460</strain>
    </source>
</reference>
<feature type="region of interest" description="Disordered" evidence="1">
    <location>
        <begin position="249"/>
        <end position="287"/>
    </location>
</feature>
<feature type="compositionally biased region" description="Basic and acidic residues" evidence="1">
    <location>
        <begin position="263"/>
        <end position="287"/>
    </location>
</feature>
<gene>
    <name evidence="2" type="ORF">PUMCH_000733</name>
</gene>
<dbReference type="GeneID" id="88171801"/>